<feature type="active site" description="Proton donor/acceptor" evidence="2">
    <location>
        <position position="135"/>
    </location>
</feature>
<sequence length="211" mass="23546">MTKKKLGLLLIIMGIMLIAAALSLNYYNYFHEKQSNKRMEAVLSDLKTQISDSAGDSDSSSPFDIFDDSRSMDSEIDDPDKDIVLDGNSYIGLISFPTLGQEFPVTRGWSYAAMNTAACQYSGRRVDNDLIICAHNYTGFFDKLDKLSSGDEVIFTDVYGREFNYTVTNSELLSGWDSPSLIKGGGSDWDLTLFTCTWSGYSRVTVRLVYS</sequence>
<keyword evidence="6" id="KW-1185">Reference proteome</keyword>
<gene>
    <name evidence="5" type="ORF">OCV57_01780</name>
</gene>
<dbReference type="GO" id="GO:0016787">
    <property type="term" value="F:hydrolase activity"/>
    <property type="evidence" value="ECO:0007669"/>
    <property type="project" value="UniProtKB-KW"/>
</dbReference>
<name>A0AAE3LL56_9FIRM</name>
<dbReference type="AlphaFoldDB" id="A0AAE3LL56"/>
<dbReference type="SUPFAM" id="SSF63817">
    <property type="entry name" value="Sortase"/>
    <property type="match status" value="1"/>
</dbReference>
<evidence type="ECO:0000256" key="3">
    <source>
        <dbReference type="SAM" id="MobiDB-lite"/>
    </source>
</evidence>
<feature type="active site" description="Acyl-thioester intermediate" evidence="2">
    <location>
        <position position="196"/>
    </location>
</feature>
<dbReference type="RefSeq" id="WP_267300302.1">
    <property type="nucleotide sequence ID" value="NZ_JAOQJZ010000001.1"/>
</dbReference>
<dbReference type="Proteomes" id="UP001208131">
    <property type="component" value="Unassembled WGS sequence"/>
</dbReference>
<keyword evidence="1" id="KW-0378">Hydrolase</keyword>
<evidence type="ECO:0000313" key="5">
    <source>
        <dbReference type="EMBL" id="MCU6704656.1"/>
    </source>
</evidence>
<dbReference type="EMBL" id="JAOQJZ010000001">
    <property type="protein sequence ID" value="MCU6704656.1"/>
    <property type="molecule type" value="Genomic_DNA"/>
</dbReference>
<keyword evidence="4" id="KW-1133">Transmembrane helix</keyword>
<feature type="compositionally biased region" description="Low complexity" evidence="3">
    <location>
        <begin position="51"/>
        <end position="64"/>
    </location>
</feature>
<reference evidence="5 6" key="1">
    <citation type="journal article" date="2021" name="ISME Commun">
        <title>Automated analysis of genomic sequences facilitates high-throughput and comprehensive description of bacteria.</title>
        <authorList>
            <person name="Hitch T.C.A."/>
        </authorList>
    </citation>
    <scope>NUCLEOTIDE SEQUENCE [LARGE SCALE GENOMIC DNA]</scope>
    <source>
        <strain evidence="5 6">Sanger_31</strain>
    </source>
</reference>
<dbReference type="InterPro" id="IPR005754">
    <property type="entry name" value="Sortase"/>
</dbReference>
<feature type="transmembrane region" description="Helical" evidence="4">
    <location>
        <begin position="6"/>
        <end position="29"/>
    </location>
</feature>
<keyword evidence="4" id="KW-0472">Membrane</keyword>
<dbReference type="InterPro" id="IPR023365">
    <property type="entry name" value="Sortase_dom-sf"/>
</dbReference>
<evidence type="ECO:0000256" key="4">
    <source>
        <dbReference type="SAM" id="Phobius"/>
    </source>
</evidence>
<comment type="caution">
    <text evidence="5">The sequence shown here is derived from an EMBL/GenBank/DDBJ whole genome shotgun (WGS) entry which is preliminary data.</text>
</comment>
<evidence type="ECO:0000313" key="6">
    <source>
        <dbReference type="Proteomes" id="UP001208131"/>
    </source>
</evidence>
<accession>A0AAE3LL56</accession>
<dbReference type="Gene3D" id="2.40.260.10">
    <property type="entry name" value="Sortase"/>
    <property type="match status" value="1"/>
</dbReference>
<protein>
    <submittedName>
        <fullName evidence="5">Sortase</fullName>
    </submittedName>
</protein>
<evidence type="ECO:0000256" key="2">
    <source>
        <dbReference type="PIRSR" id="PIRSR605754-1"/>
    </source>
</evidence>
<proteinExistence type="predicted"/>
<dbReference type="Pfam" id="PF04203">
    <property type="entry name" value="Sortase"/>
    <property type="match status" value="1"/>
</dbReference>
<keyword evidence="4" id="KW-0812">Transmembrane</keyword>
<organism evidence="5 6">
    <name type="scientific">Hominimerdicola aceti</name>
    <dbReference type="NCBI Taxonomy" id="2981726"/>
    <lineage>
        <taxon>Bacteria</taxon>
        <taxon>Bacillati</taxon>
        <taxon>Bacillota</taxon>
        <taxon>Clostridia</taxon>
        <taxon>Eubacteriales</taxon>
        <taxon>Oscillospiraceae</taxon>
        <taxon>Hominimerdicola</taxon>
    </lineage>
</organism>
<evidence type="ECO:0000256" key="1">
    <source>
        <dbReference type="ARBA" id="ARBA00022801"/>
    </source>
</evidence>
<dbReference type="CDD" id="cd00004">
    <property type="entry name" value="Sortase"/>
    <property type="match status" value="1"/>
</dbReference>
<feature type="region of interest" description="Disordered" evidence="3">
    <location>
        <begin position="51"/>
        <end position="74"/>
    </location>
</feature>